<keyword evidence="2" id="KW-1185">Reference proteome</keyword>
<dbReference type="Proteomes" id="UP001277972">
    <property type="component" value="Unassembled WGS sequence"/>
</dbReference>
<dbReference type="EMBL" id="JAWZSR010000001">
    <property type="protein sequence ID" value="MDX8044730.1"/>
    <property type="molecule type" value="Genomic_DNA"/>
</dbReference>
<comment type="caution">
    <text evidence="1">The sequence shown here is derived from an EMBL/GenBank/DDBJ whole genome shotgun (WGS) entry which is preliminary data.</text>
</comment>
<protein>
    <submittedName>
        <fullName evidence="1">Sulfite exporter TauE/SafE family protein</fullName>
    </submittedName>
</protein>
<gene>
    <name evidence="1" type="ORF">SH601_01915</name>
</gene>
<evidence type="ECO:0000313" key="2">
    <source>
        <dbReference type="Proteomes" id="UP001277972"/>
    </source>
</evidence>
<name>A0ACC6M1A7_9BACI</name>
<reference evidence="1" key="1">
    <citation type="submission" date="2023-11" db="EMBL/GenBank/DDBJ databases">
        <title>Gracilibacillus pellucida a moderately halophilic bacterium isolated from saline soil in Xinjiang province.</title>
        <authorList>
            <person name="Zhang Z."/>
            <person name="Tan F."/>
            <person name="Wang Y."/>
            <person name="Xia M."/>
        </authorList>
    </citation>
    <scope>NUCLEOTIDE SEQUENCE</scope>
    <source>
        <strain evidence="1">S3-1-1</strain>
    </source>
</reference>
<sequence length="276" mass="30119">MVILICLLVGLLSAALGSIVGFGGGVILVPVLLILHTTTPLFDWADSSTIVGISLVIMIFTGFSSTYAYAKRKQIDYKSGFYFIIGSLPGGIVGALLNQFVETDTFSLFLGIFMIIIFAMFFLKKEPKQLDGQVDKVKSHKVAREMIVGETTYHYSFSPIIAFIIAFIVGMLSGFFGIGGGSLMVPAMMILFYFPPHIATATSMFIIFVLSFVSSGTHIILGHVEWQYVWAFIPGALLGGIVGAKINQQLSSKAIEFLLKAVVLFIGLRLIWQGMF</sequence>
<organism evidence="1 2">
    <name type="scientific">Gracilibacillus pellucidus</name>
    <dbReference type="NCBI Taxonomy" id="3095368"/>
    <lineage>
        <taxon>Bacteria</taxon>
        <taxon>Bacillati</taxon>
        <taxon>Bacillota</taxon>
        <taxon>Bacilli</taxon>
        <taxon>Bacillales</taxon>
        <taxon>Bacillaceae</taxon>
        <taxon>Gracilibacillus</taxon>
    </lineage>
</organism>
<proteinExistence type="predicted"/>
<evidence type="ECO:0000313" key="1">
    <source>
        <dbReference type="EMBL" id="MDX8044730.1"/>
    </source>
</evidence>
<accession>A0ACC6M1A7</accession>